<sequence>MGALFPIITFRKRAPCTWCFGSVVASEPRFACRITLTSPSRFLCSTLITTRSCAMYLLHSSKILLI</sequence>
<protein>
    <submittedName>
        <fullName evidence="1">Similar to interaction site E2 of the ubiquitin domain of a ubiquitin-ribosomal protein L40</fullName>
    </submittedName>
</protein>
<keyword evidence="1" id="KW-0687">Ribonucleoprotein</keyword>
<name>K7ZW72_9EUKA</name>
<dbReference type="EMBL" id="HE716985">
    <property type="protein sequence ID" value="CCG34087.1"/>
    <property type="molecule type" value="mRNA"/>
</dbReference>
<dbReference type="AlphaFoldDB" id="K7ZW72"/>
<keyword evidence="1" id="KW-0689">Ribosomal protein</keyword>
<accession>K7ZW72</accession>
<organism evidence="1">
    <name type="scientific">uncultured eukaryote</name>
    <dbReference type="NCBI Taxonomy" id="100272"/>
    <lineage>
        <taxon>Eukaryota</taxon>
        <taxon>environmental samples</taxon>
    </lineage>
</organism>
<proteinExistence type="evidence at transcript level"/>
<reference evidence="1" key="1">
    <citation type="submission" date="2012-03" db="EMBL/GenBank/DDBJ databases">
        <title>Soil metatranscriptomics for mining eukaryotic heavy metal resistance genes.</title>
        <authorList>
            <person name="Lehembre F."/>
            <person name="Doillon D."/>
            <person name="David E."/>
            <person name="Perrotto S."/>
            <person name="Baude J."/>
            <person name="Foulon J."/>
            <person name="Harfouche L."/>
            <person name="Vallon L."/>
            <person name="Poulain J."/>
            <person name="Da Silva C."/>
            <person name="Wincker P."/>
            <person name="Oger-Desfeux C."/>
            <person name="Richaud P."/>
            <person name="Chalot M."/>
            <person name="Colpaert J."/>
            <person name="Fraissinet-Tachet L."/>
            <person name="Blaudez D."/>
            <person name="Marmeisse R."/>
        </authorList>
    </citation>
    <scope>NUCLEOTIDE SEQUENCE</scope>
</reference>
<evidence type="ECO:0000313" key="1">
    <source>
        <dbReference type="EMBL" id="CCG34087.1"/>
    </source>
</evidence>
<dbReference type="GO" id="GO:0005840">
    <property type="term" value="C:ribosome"/>
    <property type="evidence" value="ECO:0007669"/>
    <property type="project" value="UniProtKB-KW"/>
</dbReference>